<evidence type="ECO:0000313" key="1">
    <source>
        <dbReference type="EMBL" id="CAI5455727.1"/>
    </source>
</evidence>
<evidence type="ECO:0000313" key="2">
    <source>
        <dbReference type="Proteomes" id="UP001152747"/>
    </source>
</evidence>
<gene>
    <name evidence="1" type="ORF">CAMP_LOCUS18364</name>
</gene>
<protein>
    <submittedName>
        <fullName evidence="1">Uncharacterized protein</fullName>
    </submittedName>
</protein>
<proteinExistence type="predicted"/>
<reference evidence="1" key="1">
    <citation type="submission" date="2022-11" db="EMBL/GenBank/DDBJ databases">
        <authorList>
            <person name="Kikuchi T."/>
        </authorList>
    </citation>
    <scope>NUCLEOTIDE SEQUENCE</scope>
    <source>
        <strain evidence="1">PS1010</strain>
    </source>
</reference>
<comment type="caution">
    <text evidence="1">The sequence shown here is derived from an EMBL/GenBank/DDBJ whole genome shotgun (WGS) entry which is preliminary data.</text>
</comment>
<keyword evidence="2" id="KW-1185">Reference proteome</keyword>
<dbReference type="AlphaFoldDB" id="A0A9P1NBT4"/>
<dbReference type="Proteomes" id="UP001152747">
    <property type="component" value="Unassembled WGS sequence"/>
</dbReference>
<organism evidence="1 2">
    <name type="scientific">Caenorhabditis angaria</name>
    <dbReference type="NCBI Taxonomy" id="860376"/>
    <lineage>
        <taxon>Eukaryota</taxon>
        <taxon>Metazoa</taxon>
        <taxon>Ecdysozoa</taxon>
        <taxon>Nematoda</taxon>
        <taxon>Chromadorea</taxon>
        <taxon>Rhabditida</taxon>
        <taxon>Rhabditina</taxon>
        <taxon>Rhabditomorpha</taxon>
        <taxon>Rhabditoidea</taxon>
        <taxon>Rhabditidae</taxon>
        <taxon>Peloderinae</taxon>
        <taxon>Caenorhabditis</taxon>
    </lineage>
</organism>
<name>A0A9P1NBT4_9PELO</name>
<accession>A0A9P1NBT4</accession>
<dbReference type="EMBL" id="CANHGI010000006">
    <property type="protein sequence ID" value="CAI5455727.1"/>
    <property type="molecule type" value="Genomic_DNA"/>
</dbReference>
<sequence>MNSEKTSNFRKLLFPGKFNKTQQLQKSLDRMKNNVPEIPTATYHENLAKCHMNLGNTLDAQRELLTAVKLWRKTISKTSRFYESVENVSVDNLLFCYWSLIQNSMKLKQDEMAAVYALEAAFLAKDYEKLIMFQRVMPYALNGTKRVDALRLLISNCIENEQYEKALHETDQIWMITLKEKNNRRGGFEFDPTLRDCELITMCILIFQEDIEKSARHEQLLTYYTTVYETMEKDDKIAAKYSDLPTDERRVFKQFLLFVKNKDIEEAAQLLPDHSYNVFNNSTNNHEKCTFYSESSLTLCKLIFKRICDTTFPDF</sequence>